<dbReference type="VEuPathDB" id="FungiDB:PV07_06860"/>
<evidence type="ECO:0000256" key="2">
    <source>
        <dbReference type="ARBA" id="ARBA00023125"/>
    </source>
</evidence>
<dbReference type="AlphaFoldDB" id="A0A0D2C7H9"/>
<feature type="domain" description="Zn(2)-C6 fungal-type" evidence="6">
    <location>
        <begin position="72"/>
        <end position="106"/>
    </location>
</feature>
<dbReference type="CDD" id="cd00067">
    <property type="entry name" value="GAL4"/>
    <property type="match status" value="1"/>
</dbReference>
<keyword evidence="4" id="KW-0539">Nucleus</keyword>
<keyword evidence="3" id="KW-0804">Transcription</keyword>
<gene>
    <name evidence="7" type="ORF">PV07_06860</name>
</gene>
<feature type="region of interest" description="Disordered" evidence="5">
    <location>
        <begin position="111"/>
        <end position="189"/>
    </location>
</feature>
<protein>
    <recommendedName>
        <fullName evidence="6">Zn(2)-C6 fungal-type domain-containing protein</fullName>
    </recommendedName>
</protein>
<name>A0A0D2C7H9_9EURO</name>
<reference evidence="7 8" key="1">
    <citation type="submission" date="2015-01" db="EMBL/GenBank/DDBJ databases">
        <title>The Genome Sequence of Cladophialophora immunda CBS83496.</title>
        <authorList>
            <consortium name="The Broad Institute Genomics Platform"/>
            <person name="Cuomo C."/>
            <person name="de Hoog S."/>
            <person name="Gorbushina A."/>
            <person name="Stielow B."/>
            <person name="Teixiera M."/>
            <person name="Abouelleil A."/>
            <person name="Chapman S.B."/>
            <person name="Priest M."/>
            <person name="Young S.K."/>
            <person name="Wortman J."/>
            <person name="Nusbaum C."/>
            <person name="Birren B."/>
        </authorList>
    </citation>
    <scope>NUCLEOTIDE SEQUENCE [LARGE SCALE GENOMIC DNA]</scope>
    <source>
        <strain evidence="7 8">CBS 83496</strain>
    </source>
</reference>
<feature type="compositionally biased region" description="Basic and acidic residues" evidence="5">
    <location>
        <begin position="410"/>
        <end position="419"/>
    </location>
</feature>
<dbReference type="InterPro" id="IPR001138">
    <property type="entry name" value="Zn2Cys6_DnaBD"/>
</dbReference>
<evidence type="ECO:0000313" key="8">
    <source>
        <dbReference type="Proteomes" id="UP000054466"/>
    </source>
</evidence>
<dbReference type="RefSeq" id="XP_016247298.1">
    <property type="nucleotide sequence ID" value="XM_016393879.1"/>
</dbReference>
<feature type="compositionally biased region" description="Polar residues" evidence="5">
    <location>
        <begin position="316"/>
        <end position="338"/>
    </location>
</feature>
<evidence type="ECO:0000256" key="1">
    <source>
        <dbReference type="ARBA" id="ARBA00023015"/>
    </source>
</evidence>
<dbReference type="GO" id="GO:0000981">
    <property type="term" value="F:DNA-binding transcription factor activity, RNA polymerase II-specific"/>
    <property type="evidence" value="ECO:0007669"/>
    <property type="project" value="InterPro"/>
</dbReference>
<dbReference type="EMBL" id="KN847043">
    <property type="protein sequence ID" value="KIW27083.1"/>
    <property type="molecule type" value="Genomic_DNA"/>
</dbReference>
<dbReference type="Proteomes" id="UP000054466">
    <property type="component" value="Unassembled WGS sequence"/>
</dbReference>
<dbReference type="GO" id="GO:0008270">
    <property type="term" value="F:zinc ion binding"/>
    <property type="evidence" value="ECO:0007669"/>
    <property type="project" value="InterPro"/>
</dbReference>
<feature type="compositionally biased region" description="Polar residues" evidence="5">
    <location>
        <begin position="372"/>
        <end position="384"/>
    </location>
</feature>
<dbReference type="EMBL" id="KN847043">
    <property type="protein sequence ID" value="KIW27082.1"/>
    <property type="molecule type" value="Genomic_DNA"/>
</dbReference>
<keyword evidence="1" id="KW-0805">Transcription regulation</keyword>
<keyword evidence="2" id="KW-0238">DNA-binding</keyword>
<evidence type="ECO:0000256" key="4">
    <source>
        <dbReference type="ARBA" id="ARBA00023242"/>
    </source>
</evidence>
<feature type="compositionally biased region" description="Low complexity" evidence="5">
    <location>
        <begin position="134"/>
        <end position="151"/>
    </location>
</feature>
<dbReference type="Pfam" id="PF00172">
    <property type="entry name" value="Zn_clus"/>
    <property type="match status" value="1"/>
</dbReference>
<evidence type="ECO:0000256" key="3">
    <source>
        <dbReference type="ARBA" id="ARBA00023163"/>
    </source>
</evidence>
<feature type="compositionally biased region" description="Polar residues" evidence="5">
    <location>
        <begin position="285"/>
        <end position="308"/>
    </location>
</feature>
<evidence type="ECO:0000313" key="7">
    <source>
        <dbReference type="EMBL" id="KIW27083.1"/>
    </source>
</evidence>
<dbReference type="SMART" id="SM00066">
    <property type="entry name" value="GAL4"/>
    <property type="match status" value="1"/>
</dbReference>
<feature type="region of interest" description="Disordered" evidence="5">
    <location>
        <begin position="285"/>
        <end position="346"/>
    </location>
</feature>
<dbReference type="InterPro" id="IPR036864">
    <property type="entry name" value="Zn2-C6_fun-type_DNA-bd_sf"/>
</dbReference>
<proteinExistence type="predicted"/>
<organism evidence="7 8">
    <name type="scientific">Cladophialophora immunda</name>
    <dbReference type="NCBI Taxonomy" id="569365"/>
    <lineage>
        <taxon>Eukaryota</taxon>
        <taxon>Fungi</taxon>
        <taxon>Dikarya</taxon>
        <taxon>Ascomycota</taxon>
        <taxon>Pezizomycotina</taxon>
        <taxon>Eurotiomycetes</taxon>
        <taxon>Chaetothyriomycetidae</taxon>
        <taxon>Chaetothyriales</taxon>
        <taxon>Herpotrichiellaceae</taxon>
        <taxon>Cladophialophora</taxon>
    </lineage>
</organism>
<sequence>MQEGGNNFGFYAEGRGSAQDQFGSEVEQFNMPGLIQSGNSSPNVRDMVAEGPPPSPADKKRNKLGYHRTAVACVHCRRRKIRCMSDYNDPTGRCQNCIRLKKECVFLPIDPQNPPTAKRPRSGAKATDGLVNEGEASVSSSSPGGILRSSSMEQINYARGSVDTPPMSNESPGFPGFHPGSRSMSAHGFDFAHGYDPNQQQRQQQQAFVPSPYSPRNFDVDSINPQFYQQHQHPYGHSVPTPYSSTFAPSSLPSTMTTMSQDQAYPYQTAAPNGAYGWANHPTRSMSSDQTDELSSGFPTPYRTNTYPSFERGMTGQMQQLPPTSSSLVPMGTESQHPPTHPNFREHTSYQTMQTRVQQGWTAGNPGAIQQLPASVDSSYSQGWYQPHPGVANMQQEEEHPHILPSQNRNPRESQHKPG</sequence>
<dbReference type="GO" id="GO:0003677">
    <property type="term" value="F:DNA binding"/>
    <property type="evidence" value="ECO:0007669"/>
    <property type="project" value="UniProtKB-KW"/>
</dbReference>
<dbReference type="PROSITE" id="PS00463">
    <property type="entry name" value="ZN2_CY6_FUNGAL_1"/>
    <property type="match status" value="1"/>
</dbReference>
<dbReference type="OrthoDB" id="4150019at2759"/>
<dbReference type="RefSeq" id="XP_016247299.1">
    <property type="nucleotide sequence ID" value="XM_016393880.1"/>
</dbReference>
<dbReference type="STRING" id="569365.A0A0D2C7H9"/>
<evidence type="ECO:0000259" key="6">
    <source>
        <dbReference type="PROSITE" id="PS50048"/>
    </source>
</evidence>
<dbReference type="Gene3D" id="4.10.240.10">
    <property type="entry name" value="Zn(2)-C6 fungal-type DNA-binding domain"/>
    <property type="match status" value="1"/>
</dbReference>
<dbReference type="GeneID" id="27346054"/>
<keyword evidence="8" id="KW-1185">Reference proteome</keyword>
<feature type="region of interest" description="Disordered" evidence="5">
    <location>
        <begin position="363"/>
        <end position="419"/>
    </location>
</feature>
<dbReference type="SUPFAM" id="SSF57701">
    <property type="entry name" value="Zn2/Cys6 DNA-binding domain"/>
    <property type="match status" value="1"/>
</dbReference>
<accession>A0A0D2C7H9</accession>
<dbReference type="PROSITE" id="PS50048">
    <property type="entry name" value="ZN2_CY6_FUNGAL_2"/>
    <property type="match status" value="1"/>
</dbReference>
<feature type="region of interest" description="Disordered" evidence="5">
    <location>
        <begin position="32"/>
        <end position="63"/>
    </location>
</feature>
<evidence type="ECO:0000256" key="5">
    <source>
        <dbReference type="SAM" id="MobiDB-lite"/>
    </source>
</evidence>
<dbReference type="HOGENOM" id="CLU_030994_1_1_1"/>